<dbReference type="NCBIfam" id="TIGR01396">
    <property type="entry name" value="FlgB"/>
    <property type="match status" value="1"/>
</dbReference>
<dbReference type="KEGG" id="abac:LuPra_03671"/>
<accession>A0A143PPT5</accession>
<evidence type="ECO:0000313" key="9">
    <source>
        <dbReference type="Proteomes" id="UP000076079"/>
    </source>
</evidence>
<gene>
    <name evidence="8" type="primary">flgB</name>
    <name evidence="8" type="ORF">LuPra_03671</name>
</gene>
<dbReference type="PROSITE" id="PS00588">
    <property type="entry name" value="FLAGELLA_BB_ROD"/>
    <property type="match status" value="1"/>
</dbReference>
<dbReference type="GO" id="GO:0071973">
    <property type="term" value="P:bacterial-type flagellum-dependent cell motility"/>
    <property type="evidence" value="ECO:0007669"/>
    <property type="project" value="InterPro"/>
</dbReference>
<evidence type="ECO:0000256" key="6">
    <source>
        <dbReference type="SAM" id="MobiDB-lite"/>
    </source>
</evidence>
<sequence>MASFLLYGSVGRLRTGNRHRVAVLERDPTMPISSITSDAQTMSALRRTLSLAAAKQVVSSSNLANLSTPGYKAQEVDFDEALDQQVGGGARLTVTNSRHLGGSLQADNGVTTRDSEDGAARRDGNTVQVDHELLNMTRASGEFARAQTALAAKFRLVRYAINESR</sequence>
<comment type="function">
    <text evidence="5">Structural component of flagellum, the bacterial motility apparatus. Part of the rod structure of flagellar basal body.</text>
</comment>
<name>A0A143PPT5_LUTPR</name>
<dbReference type="GO" id="GO:0030694">
    <property type="term" value="C:bacterial-type flagellum basal body, rod"/>
    <property type="evidence" value="ECO:0007669"/>
    <property type="project" value="InterPro"/>
</dbReference>
<evidence type="ECO:0000256" key="2">
    <source>
        <dbReference type="ARBA" id="ARBA00009677"/>
    </source>
</evidence>
<dbReference type="InterPro" id="IPR001444">
    <property type="entry name" value="Flag_bb_rod_N"/>
</dbReference>
<comment type="similarity">
    <text evidence="2">Belongs to the flagella basal body rod proteins family.</text>
</comment>
<proteinExistence type="inferred from homology"/>
<dbReference type="EMBL" id="CP015136">
    <property type="protein sequence ID" value="AMY10441.1"/>
    <property type="molecule type" value="Genomic_DNA"/>
</dbReference>
<evidence type="ECO:0000256" key="5">
    <source>
        <dbReference type="ARBA" id="ARBA00024934"/>
    </source>
</evidence>
<evidence type="ECO:0000256" key="3">
    <source>
        <dbReference type="ARBA" id="ARBA00014376"/>
    </source>
</evidence>
<dbReference type="InterPro" id="IPR006300">
    <property type="entry name" value="FlgB"/>
</dbReference>
<protein>
    <recommendedName>
        <fullName evidence="3">Flagellar basal body rod protein FlgB</fullName>
    </recommendedName>
</protein>
<feature type="domain" description="Flagellar basal body rod protein N-terminal" evidence="7">
    <location>
        <begin position="45"/>
        <end position="72"/>
    </location>
</feature>
<keyword evidence="8" id="KW-0966">Cell projection</keyword>
<evidence type="ECO:0000256" key="1">
    <source>
        <dbReference type="ARBA" id="ARBA00004117"/>
    </source>
</evidence>
<comment type="subcellular location">
    <subcellularLocation>
        <location evidence="1">Bacterial flagellum basal body</location>
    </subcellularLocation>
</comment>
<reference evidence="8 9" key="1">
    <citation type="journal article" date="2016" name="Genome Announc.">
        <title>First Complete Genome Sequence of a Subdivision 6 Acidobacterium Strain.</title>
        <authorList>
            <person name="Huang S."/>
            <person name="Vieira S."/>
            <person name="Bunk B."/>
            <person name="Riedel T."/>
            <person name="Sproer C."/>
            <person name="Overmann J."/>
        </authorList>
    </citation>
    <scope>NUCLEOTIDE SEQUENCE [LARGE SCALE GENOMIC DNA]</scope>
    <source>
        <strain evidence="9">DSM 100886 HEG_-6_39</strain>
    </source>
</reference>
<feature type="compositionally biased region" description="Basic and acidic residues" evidence="6">
    <location>
        <begin position="113"/>
        <end position="125"/>
    </location>
</feature>
<dbReference type="Proteomes" id="UP000076079">
    <property type="component" value="Chromosome"/>
</dbReference>
<evidence type="ECO:0000313" key="8">
    <source>
        <dbReference type="EMBL" id="AMY10441.1"/>
    </source>
</evidence>
<evidence type="ECO:0000256" key="4">
    <source>
        <dbReference type="ARBA" id="ARBA00023143"/>
    </source>
</evidence>
<reference evidence="9" key="2">
    <citation type="submission" date="2016-04" db="EMBL/GenBank/DDBJ databases">
        <title>First Complete Genome Sequence of a Subdivision 6 Acidobacterium.</title>
        <authorList>
            <person name="Huang S."/>
            <person name="Vieira S."/>
            <person name="Bunk B."/>
            <person name="Riedel T."/>
            <person name="Sproeer C."/>
            <person name="Overmann J."/>
        </authorList>
    </citation>
    <scope>NUCLEOTIDE SEQUENCE [LARGE SCALE GENOMIC DNA]</scope>
    <source>
        <strain evidence="9">DSM 100886 HEG_-6_39</strain>
    </source>
</reference>
<organism evidence="8 9">
    <name type="scientific">Luteitalea pratensis</name>
    <dbReference type="NCBI Taxonomy" id="1855912"/>
    <lineage>
        <taxon>Bacteria</taxon>
        <taxon>Pseudomonadati</taxon>
        <taxon>Acidobacteriota</taxon>
        <taxon>Vicinamibacteria</taxon>
        <taxon>Vicinamibacterales</taxon>
        <taxon>Vicinamibacteraceae</taxon>
        <taxon>Luteitalea</taxon>
    </lineage>
</organism>
<feature type="region of interest" description="Disordered" evidence="6">
    <location>
        <begin position="103"/>
        <end position="125"/>
    </location>
</feature>
<keyword evidence="9" id="KW-1185">Reference proteome</keyword>
<evidence type="ECO:0000259" key="7">
    <source>
        <dbReference type="Pfam" id="PF00460"/>
    </source>
</evidence>
<dbReference type="AlphaFoldDB" id="A0A143PPT5"/>
<keyword evidence="8" id="KW-0282">Flagellum</keyword>
<dbReference type="Pfam" id="PF00460">
    <property type="entry name" value="Flg_bb_rod"/>
    <property type="match status" value="1"/>
</dbReference>
<keyword evidence="4" id="KW-0975">Bacterial flagellum</keyword>
<dbReference type="STRING" id="1855912.LuPra_03671"/>
<keyword evidence="8" id="KW-0969">Cilium</keyword>
<dbReference type="InterPro" id="IPR019776">
    <property type="entry name" value="Flagellar_basal_body_rod_CS"/>
</dbReference>